<dbReference type="HOGENOM" id="CLU_2616854_0_0_6"/>
<organism evidence="1 2">
    <name type="scientific">Frateuria aurantia (strain ATCC 33424 / DSM 6220 / KCTC 2777 / LMG 1558 / NBRC 3245 / NCIMB 13370)</name>
    <name type="common">Acetobacter aurantius</name>
    <dbReference type="NCBI Taxonomy" id="767434"/>
    <lineage>
        <taxon>Bacteria</taxon>
        <taxon>Pseudomonadati</taxon>
        <taxon>Pseudomonadota</taxon>
        <taxon>Gammaproteobacteria</taxon>
        <taxon>Lysobacterales</taxon>
        <taxon>Rhodanobacteraceae</taxon>
        <taxon>Frateuria</taxon>
    </lineage>
</organism>
<sequence length="78" mass="8619">MADGVQGRAIDGTCQNLSHDVRFKFLIFFQFGSHVMPMLRRNIAAPNHAINWCLLASFLNLSSLLNHGSNSSQDECGP</sequence>
<name>H8L665_FRAAD</name>
<dbReference type="Proteomes" id="UP000005234">
    <property type="component" value="Chromosome"/>
</dbReference>
<evidence type="ECO:0000313" key="1">
    <source>
        <dbReference type="EMBL" id="AFC85909.1"/>
    </source>
</evidence>
<reference evidence="1" key="1">
    <citation type="submission" date="2012-02" db="EMBL/GenBank/DDBJ databases">
        <title>The complete genome of Frateuria aurantia DSM 6220.</title>
        <authorList>
            <consortium name="US DOE Joint Genome Institute (JGI-PGF)"/>
            <person name="Lucas S."/>
            <person name="Copeland A."/>
            <person name="Lapidus A."/>
            <person name="Glavina del Rio T."/>
            <person name="Dalin E."/>
            <person name="Tice H."/>
            <person name="Bruce D."/>
            <person name="Goodwin L."/>
            <person name="Pitluck S."/>
            <person name="Peters L."/>
            <person name="Ovchinnikova G."/>
            <person name="Teshima H."/>
            <person name="Kyrpides N."/>
            <person name="Mavromatis K."/>
            <person name="Ivanova N."/>
            <person name="Brettin T."/>
            <person name="Detter J.C."/>
            <person name="Han C."/>
            <person name="Larimer F."/>
            <person name="Land M."/>
            <person name="Hauser L."/>
            <person name="Markowitz V."/>
            <person name="Cheng J.-F."/>
            <person name="Hugenholtz P."/>
            <person name="Woyke T."/>
            <person name="Wu D."/>
            <person name="Brambilla E."/>
            <person name="Klenk H.-P."/>
            <person name="Eisen J.A."/>
        </authorList>
    </citation>
    <scope>NUCLEOTIDE SEQUENCE</scope>
    <source>
        <strain evidence="1">DSM 6220</strain>
    </source>
</reference>
<evidence type="ECO:0000313" key="2">
    <source>
        <dbReference type="Proteomes" id="UP000005234"/>
    </source>
</evidence>
<proteinExistence type="predicted"/>
<dbReference type="KEGG" id="fau:Fraau_1488"/>
<dbReference type="EMBL" id="CP003350">
    <property type="protein sequence ID" value="AFC85909.1"/>
    <property type="molecule type" value="Genomic_DNA"/>
</dbReference>
<dbReference type="STRING" id="767434.Fraau_1488"/>
<dbReference type="AlphaFoldDB" id="H8L665"/>
<protein>
    <submittedName>
        <fullName evidence="1">Uncharacterized protein</fullName>
    </submittedName>
</protein>
<accession>H8L665</accession>
<keyword evidence="2" id="KW-1185">Reference proteome</keyword>
<gene>
    <name evidence="1" type="ordered locus">Fraau_1488</name>
</gene>